<evidence type="ECO:0000256" key="5">
    <source>
        <dbReference type="ARBA" id="ARBA00022989"/>
    </source>
</evidence>
<protein>
    <recommendedName>
        <fullName evidence="8">Major facilitator superfamily (MFS) profile domain-containing protein</fullName>
    </recommendedName>
</protein>
<proteinExistence type="predicted"/>
<feature type="domain" description="Major facilitator superfamily (MFS) profile" evidence="8">
    <location>
        <begin position="25"/>
        <end position="218"/>
    </location>
</feature>
<dbReference type="InterPro" id="IPR011701">
    <property type="entry name" value="MFS"/>
</dbReference>
<dbReference type="EMBL" id="PCSU01000075">
    <property type="protein sequence ID" value="PIP56191.1"/>
    <property type="molecule type" value="Genomic_DNA"/>
</dbReference>
<evidence type="ECO:0000256" key="3">
    <source>
        <dbReference type="ARBA" id="ARBA00022475"/>
    </source>
</evidence>
<feature type="transmembrane region" description="Helical" evidence="7">
    <location>
        <begin position="101"/>
        <end position="121"/>
    </location>
</feature>
<dbReference type="InterPro" id="IPR036259">
    <property type="entry name" value="MFS_trans_sf"/>
</dbReference>
<gene>
    <name evidence="9" type="ORF">COX05_04350</name>
</gene>
<keyword evidence="2" id="KW-0813">Transport</keyword>
<dbReference type="AlphaFoldDB" id="A0A2H0BEY4"/>
<keyword evidence="3" id="KW-1003">Cell membrane</keyword>
<keyword evidence="4 7" id="KW-0812">Transmembrane</keyword>
<evidence type="ECO:0000256" key="4">
    <source>
        <dbReference type="ARBA" id="ARBA00022692"/>
    </source>
</evidence>
<keyword evidence="5 7" id="KW-1133">Transmembrane helix</keyword>
<evidence type="ECO:0000256" key="7">
    <source>
        <dbReference type="SAM" id="Phobius"/>
    </source>
</evidence>
<feature type="transmembrane region" description="Helical" evidence="7">
    <location>
        <begin position="189"/>
        <end position="208"/>
    </location>
</feature>
<feature type="transmembrane region" description="Helical" evidence="7">
    <location>
        <begin position="69"/>
        <end position="89"/>
    </location>
</feature>
<dbReference type="PROSITE" id="PS50850">
    <property type="entry name" value="MFS"/>
    <property type="match status" value="1"/>
</dbReference>
<comment type="caution">
    <text evidence="9">The sequence shown here is derived from an EMBL/GenBank/DDBJ whole genome shotgun (WGS) entry which is preliminary data.</text>
</comment>
<feature type="transmembrane region" description="Helical" evidence="7">
    <location>
        <begin position="127"/>
        <end position="150"/>
    </location>
</feature>
<accession>A0A2H0BEY4</accession>
<evidence type="ECO:0000256" key="1">
    <source>
        <dbReference type="ARBA" id="ARBA00004651"/>
    </source>
</evidence>
<dbReference type="Gene3D" id="1.20.1250.20">
    <property type="entry name" value="MFS general substrate transporter like domains"/>
    <property type="match status" value="1"/>
</dbReference>
<organism evidence="9 10">
    <name type="scientific">candidate division WWE3 bacterium CG22_combo_CG10-13_8_21_14_all_39_12</name>
    <dbReference type="NCBI Taxonomy" id="1975094"/>
    <lineage>
        <taxon>Bacteria</taxon>
        <taxon>Katanobacteria</taxon>
    </lineage>
</organism>
<dbReference type="Proteomes" id="UP000228495">
    <property type="component" value="Unassembled WGS sequence"/>
</dbReference>
<sequence>MTMSIRDRIITVMPKRGVHIKHYFLQEINPVIRFLILSDTVLIGAAGLLGPIFALFIEEFIEGGNGAVAGTAAGIYLFSRSILQIPIAHYLDKIRGEKDDFWLMFIFSLLTAVVPLLYLFIQTPTELYVVQFILGLSTAFTYPAYMAIFTRHIDRNKEGTEWGIYFTLTDVTSALLAIVGGYLAITSGFFVLIGIVVVLSLLGSLLLLPIRPYLQKRG</sequence>
<name>A0A2H0BEY4_UNCKA</name>
<evidence type="ECO:0000313" key="10">
    <source>
        <dbReference type="Proteomes" id="UP000228495"/>
    </source>
</evidence>
<dbReference type="GO" id="GO:0022857">
    <property type="term" value="F:transmembrane transporter activity"/>
    <property type="evidence" value="ECO:0007669"/>
    <property type="project" value="InterPro"/>
</dbReference>
<comment type="subcellular location">
    <subcellularLocation>
        <location evidence="1">Cell membrane</location>
        <topology evidence="1">Multi-pass membrane protein</topology>
    </subcellularLocation>
</comment>
<feature type="transmembrane region" description="Helical" evidence="7">
    <location>
        <begin position="162"/>
        <end position="183"/>
    </location>
</feature>
<dbReference type="PANTHER" id="PTHR23517">
    <property type="entry name" value="RESISTANCE PROTEIN MDTM, PUTATIVE-RELATED-RELATED"/>
    <property type="match status" value="1"/>
</dbReference>
<dbReference type="InterPro" id="IPR020846">
    <property type="entry name" value="MFS_dom"/>
</dbReference>
<evidence type="ECO:0000256" key="2">
    <source>
        <dbReference type="ARBA" id="ARBA00022448"/>
    </source>
</evidence>
<dbReference type="GO" id="GO:0005886">
    <property type="term" value="C:plasma membrane"/>
    <property type="evidence" value="ECO:0007669"/>
    <property type="project" value="UniProtKB-SubCell"/>
</dbReference>
<dbReference type="InterPro" id="IPR050171">
    <property type="entry name" value="MFS_Transporters"/>
</dbReference>
<dbReference type="SUPFAM" id="SSF103473">
    <property type="entry name" value="MFS general substrate transporter"/>
    <property type="match status" value="1"/>
</dbReference>
<evidence type="ECO:0000256" key="6">
    <source>
        <dbReference type="ARBA" id="ARBA00023136"/>
    </source>
</evidence>
<evidence type="ECO:0000313" key="9">
    <source>
        <dbReference type="EMBL" id="PIP56191.1"/>
    </source>
</evidence>
<feature type="transmembrane region" description="Helical" evidence="7">
    <location>
        <begin position="31"/>
        <end position="57"/>
    </location>
</feature>
<keyword evidence="6 7" id="KW-0472">Membrane</keyword>
<reference evidence="9 10" key="1">
    <citation type="submission" date="2017-09" db="EMBL/GenBank/DDBJ databases">
        <title>Depth-based differentiation of microbial function through sediment-hosted aquifers and enrichment of novel symbionts in the deep terrestrial subsurface.</title>
        <authorList>
            <person name="Probst A.J."/>
            <person name="Ladd B."/>
            <person name="Jarett J.K."/>
            <person name="Geller-Mcgrath D.E."/>
            <person name="Sieber C.M."/>
            <person name="Emerson J.B."/>
            <person name="Anantharaman K."/>
            <person name="Thomas B.C."/>
            <person name="Malmstrom R."/>
            <person name="Stieglmeier M."/>
            <person name="Klingl A."/>
            <person name="Woyke T."/>
            <person name="Ryan C.M."/>
            <person name="Banfield J.F."/>
        </authorList>
    </citation>
    <scope>NUCLEOTIDE SEQUENCE [LARGE SCALE GENOMIC DNA]</scope>
    <source>
        <strain evidence="9">CG22_combo_CG10-13_8_21_14_all_39_12</strain>
    </source>
</reference>
<evidence type="ECO:0000259" key="8">
    <source>
        <dbReference type="PROSITE" id="PS50850"/>
    </source>
</evidence>
<dbReference type="Pfam" id="PF07690">
    <property type="entry name" value="MFS_1"/>
    <property type="match status" value="1"/>
</dbReference>